<gene>
    <name evidence="4" type="primary">REEP2</name>
</gene>
<evidence type="ECO:0000256" key="3">
    <source>
        <dbReference type="SAM" id="MobiDB-lite"/>
    </source>
</evidence>
<sequence>MKFQDVSYDSREDSAILTCCIDYYYSFMLESFLSLYSFCLCCCLPVISICLCDDLDSNLHLSPSFSFSFFPFPLSLRFPFYFELKIAFVIWLLSPYTKGSSVLYRKFVHPTLSNKEKEIDEYITQARDKSYETMMRVGKRGLNLAANAAVTAAAKGQGVLSEKLRSFSMQDLTLIRDEDAVHLQSHESQLRPSGGSLLETIEDSASCYSSGEESSVAQRPNGTPSEIRTDPSDEDAGDKLPKRTQSLKAPKKMTKSELPVKSVKARPKKKAAGSFTSGESS</sequence>
<comment type="subcellular location">
    <subcellularLocation>
        <location evidence="2">Membrane</location>
        <topology evidence="2">Multi-pass membrane protein</topology>
    </subcellularLocation>
</comment>
<dbReference type="Pfam" id="PF03134">
    <property type="entry name" value="TB2_DP1_HVA22"/>
    <property type="match status" value="1"/>
</dbReference>
<proteinExistence type="inferred from homology"/>
<dbReference type="PANTHER" id="PTHR12300">
    <property type="entry name" value="HVA22-LIKE PROTEINS"/>
    <property type="match status" value="1"/>
</dbReference>
<feature type="compositionally biased region" description="Polar residues" evidence="3">
    <location>
        <begin position="216"/>
        <end position="226"/>
    </location>
</feature>
<dbReference type="AlphaFoldDB" id="A0A8V0YGX4"/>
<feature type="region of interest" description="Disordered" evidence="3">
    <location>
        <begin position="208"/>
        <end position="281"/>
    </location>
</feature>
<evidence type="ECO:0000313" key="4">
    <source>
        <dbReference type="Ensembl" id="ENSGALP00010020120.1"/>
    </source>
</evidence>
<reference evidence="4" key="2">
    <citation type="submission" date="2025-08" db="UniProtKB">
        <authorList>
            <consortium name="Ensembl"/>
        </authorList>
    </citation>
    <scope>IDENTIFICATION</scope>
    <source>
        <strain evidence="4">broiler</strain>
    </source>
</reference>
<dbReference type="OrthoDB" id="434647at2759"/>
<dbReference type="InterPro" id="IPR004345">
    <property type="entry name" value="TB2_DP1_HVA22"/>
</dbReference>
<organism evidence="4 5">
    <name type="scientific">Gallus gallus</name>
    <name type="common">Chicken</name>
    <dbReference type="NCBI Taxonomy" id="9031"/>
    <lineage>
        <taxon>Eukaryota</taxon>
        <taxon>Metazoa</taxon>
        <taxon>Chordata</taxon>
        <taxon>Craniata</taxon>
        <taxon>Vertebrata</taxon>
        <taxon>Euteleostomi</taxon>
        <taxon>Archelosauria</taxon>
        <taxon>Archosauria</taxon>
        <taxon>Dinosauria</taxon>
        <taxon>Saurischia</taxon>
        <taxon>Theropoda</taxon>
        <taxon>Coelurosauria</taxon>
        <taxon>Aves</taxon>
        <taxon>Neognathae</taxon>
        <taxon>Galloanserae</taxon>
        <taxon>Galliformes</taxon>
        <taxon>Phasianidae</taxon>
        <taxon>Phasianinae</taxon>
        <taxon>Gallus</taxon>
    </lineage>
</organism>
<dbReference type="GO" id="GO:0016020">
    <property type="term" value="C:membrane"/>
    <property type="evidence" value="ECO:0007669"/>
    <property type="project" value="UniProtKB-SubCell"/>
</dbReference>
<dbReference type="PANTHER" id="PTHR12300:SF29">
    <property type="entry name" value="RECEPTOR EXPRESSION-ENHANCING PROTEIN 2"/>
    <property type="match status" value="1"/>
</dbReference>
<protein>
    <recommendedName>
        <fullName evidence="2">Receptor expression-enhancing protein</fullName>
    </recommendedName>
</protein>
<dbReference type="GeneTree" id="ENSGT00940000160001"/>
<dbReference type="Ensembl" id="ENSGALT00010034245.1">
    <property type="protein sequence ID" value="ENSGALP00010020120.1"/>
    <property type="gene ID" value="ENSGALG00010014214.1"/>
</dbReference>
<name>A0A8V0YGX4_CHICK</name>
<reference evidence="4" key="1">
    <citation type="submission" date="2020-11" db="EMBL/GenBank/DDBJ databases">
        <title>Gallus gallus (Chicken) genome, bGalGal1, GRCg7b, maternal haplotype autosomes + Z &amp; W.</title>
        <authorList>
            <person name="Warren W."/>
            <person name="Formenti G."/>
            <person name="Fedrigo O."/>
            <person name="Haase B."/>
            <person name="Mountcastle J."/>
            <person name="Balacco J."/>
            <person name="Tracey A."/>
            <person name="Schneider V."/>
            <person name="Okimoto R."/>
            <person name="Cheng H."/>
            <person name="Hawken R."/>
            <person name="Howe K."/>
            <person name="Jarvis E.D."/>
        </authorList>
    </citation>
    <scope>NUCLEOTIDE SEQUENCE [LARGE SCALE GENOMIC DNA]</scope>
    <source>
        <strain evidence="4">Broiler</strain>
    </source>
</reference>
<evidence type="ECO:0000313" key="5">
    <source>
        <dbReference type="Proteomes" id="UP000000539"/>
    </source>
</evidence>
<evidence type="ECO:0000256" key="2">
    <source>
        <dbReference type="RuleBase" id="RU362006"/>
    </source>
</evidence>
<comment type="similarity">
    <text evidence="1 2">Belongs to the DP1 family.</text>
</comment>
<dbReference type="Proteomes" id="UP000000539">
    <property type="component" value="Chromosome 13"/>
</dbReference>
<keyword evidence="5" id="KW-1185">Reference proteome</keyword>
<accession>A0A8V0YGX4</accession>
<evidence type="ECO:0000256" key="1">
    <source>
        <dbReference type="ARBA" id="ARBA00008573"/>
    </source>
</evidence>
<reference evidence="4" key="3">
    <citation type="submission" date="2025-09" db="UniProtKB">
        <authorList>
            <consortium name="Ensembl"/>
        </authorList>
    </citation>
    <scope>IDENTIFICATION</scope>
    <source>
        <strain evidence="4">broiler</strain>
    </source>
</reference>
<feature type="compositionally biased region" description="Basic and acidic residues" evidence="3">
    <location>
        <begin position="227"/>
        <end position="241"/>
    </location>
</feature>